<dbReference type="SUPFAM" id="SSF48264">
    <property type="entry name" value="Cytochrome P450"/>
    <property type="match status" value="1"/>
</dbReference>
<dbReference type="PANTHER" id="PTHR47950">
    <property type="entry name" value="CYTOCHROME P450, FAMILY 76, SUBFAMILY C, POLYPEPTIDE 5-RELATED"/>
    <property type="match status" value="1"/>
</dbReference>
<keyword evidence="6 8" id="KW-0408">Iron</keyword>
<protein>
    <recommendedName>
        <fullName evidence="12">Cytochrome P450</fullName>
    </recommendedName>
</protein>
<keyword evidence="3 8" id="KW-0349">Heme</keyword>
<comment type="similarity">
    <text evidence="2 9">Belongs to the cytochrome P450 family.</text>
</comment>
<dbReference type="GO" id="GO:0020037">
    <property type="term" value="F:heme binding"/>
    <property type="evidence" value="ECO:0007669"/>
    <property type="project" value="InterPro"/>
</dbReference>
<dbReference type="PANTHER" id="PTHR47950:SF48">
    <property type="entry name" value="CYTOCHROME P450 FAMILY PROTEIN, EXPRESSED"/>
    <property type="match status" value="1"/>
</dbReference>
<evidence type="ECO:0008006" key="12">
    <source>
        <dbReference type="Google" id="ProtNLM"/>
    </source>
</evidence>
<dbReference type="PRINTS" id="PR00385">
    <property type="entry name" value="P450"/>
</dbReference>
<accession>A0AA36EE57</accession>
<dbReference type="InterPro" id="IPR017972">
    <property type="entry name" value="Cyt_P450_CS"/>
</dbReference>
<keyword evidence="4 8" id="KW-0479">Metal-binding</keyword>
<dbReference type="Proteomes" id="UP001177003">
    <property type="component" value="Chromosome 7"/>
</dbReference>
<evidence type="ECO:0000256" key="2">
    <source>
        <dbReference type="ARBA" id="ARBA00010617"/>
    </source>
</evidence>
<dbReference type="GO" id="GO:0004497">
    <property type="term" value="F:monooxygenase activity"/>
    <property type="evidence" value="ECO:0007669"/>
    <property type="project" value="UniProtKB-KW"/>
</dbReference>
<evidence type="ECO:0000256" key="9">
    <source>
        <dbReference type="RuleBase" id="RU000461"/>
    </source>
</evidence>
<organism evidence="10 11">
    <name type="scientific">Lactuca saligna</name>
    <name type="common">Willowleaf lettuce</name>
    <dbReference type="NCBI Taxonomy" id="75948"/>
    <lineage>
        <taxon>Eukaryota</taxon>
        <taxon>Viridiplantae</taxon>
        <taxon>Streptophyta</taxon>
        <taxon>Embryophyta</taxon>
        <taxon>Tracheophyta</taxon>
        <taxon>Spermatophyta</taxon>
        <taxon>Magnoliopsida</taxon>
        <taxon>eudicotyledons</taxon>
        <taxon>Gunneridae</taxon>
        <taxon>Pentapetalae</taxon>
        <taxon>asterids</taxon>
        <taxon>campanulids</taxon>
        <taxon>Asterales</taxon>
        <taxon>Asteraceae</taxon>
        <taxon>Cichorioideae</taxon>
        <taxon>Cichorieae</taxon>
        <taxon>Lactucinae</taxon>
        <taxon>Lactuca</taxon>
    </lineage>
</organism>
<dbReference type="GO" id="GO:0005506">
    <property type="term" value="F:iron ion binding"/>
    <property type="evidence" value="ECO:0007669"/>
    <property type="project" value="InterPro"/>
</dbReference>
<keyword evidence="11" id="KW-1185">Reference proteome</keyword>
<dbReference type="FunFam" id="1.10.630.10:FF:000126">
    <property type="entry name" value="Predicted protein"/>
    <property type="match status" value="1"/>
</dbReference>
<name>A0AA36EE57_LACSI</name>
<dbReference type="GO" id="GO:0016705">
    <property type="term" value="F:oxidoreductase activity, acting on paired donors, with incorporation or reduction of molecular oxygen"/>
    <property type="evidence" value="ECO:0007669"/>
    <property type="project" value="InterPro"/>
</dbReference>
<evidence type="ECO:0000256" key="6">
    <source>
        <dbReference type="ARBA" id="ARBA00023004"/>
    </source>
</evidence>
<dbReference type="PRINTS" id="PR00463">
    <property type="entry name" value="EP450I"/>
</dbReference>
<evidence type="ECO:0000313" key="10">
    <source>
        <dbReference type="EMBL" id="CAI9292227.1"/>
    </source>
</evidence>
<keyword evidence="7 9" id="KW-0503">Monooxygenase</keyword>
<evidence type="ECO:0000313" key="11">
    <source>
        <dbReference type="Proteomes" id="UP001177003"/>
    </source>
</evidence>
<dbReference type="InterPro" id="IPR001128">
    <property type="entry name" value="Cyt_P450"/>
</dbReference>
<evidence type="ECO:0000256" key="4">
    <source>
        <dbReference type="ARBA" id="ARBA00022723"/>
    </source>
</evidence>
<evidence type="ECO:0000256" key="7">
    <source>
        <dbReference type="ARBA" id="ARBA00023033"/>
    </source>
</evidence>
<feature type="binding site" description="axial binding residue" evidence="8">
    <location>
        <position position="128"/>
    </location>
    <ligand>
        <name>heme</name>
        <dbReference type="ChEBI" id="CHEBI:30413"/>
    </ligand>
    <ligandPart>
        <name>Fe</name>
        <dbReference type="ChEBI" id="CHEBI:18248"/>
    </ligandPart>
</feature>
<evidence type="ECO:0000256" key="3">
    <source>
        <dbReference type="ARBA" id="ARBA00022617"/>
    </source>
</evidence>
<gene>
    <name evidence="10" type="ORF">LSALG_LOCUS31318</name>
</gene>
<evidence type="ECO:0000256" key="5">
    <source>
        <dbReference type="ARBA" id="ARBA00023002"/>
    </source>
</evidence>
<dbReference type="Gene3D" id="1.10.630.10">
    <property type="entry name" value="Cytochrome P450"/>
    <property type="match status" value="1"/>
</dbReference>
<dbReference type="PROSITE" id="PS00086">
    <property type="entry name" value="CYTOCHROME_P450"/>
    <property type="match status" value="1"/>
</dbReference>
<reference evidence="10" key="1">
    <citation type="submission" date="2023-04" db="EMBL/GenBank/DDBJ databases">
        <authorList>
            <person name="Vijverberg K."/>
            <person name="Xiong W."/>
            <person name="Schranz E."/>
        </authorList>
    </citation>
    <scope>NUCLEOTIDE SEQUENCE</scope>
</reference>
<dbReference type="InterPro" id="IPR002401">
    <property type="entry name" value="Cyt_P450_E_grp-I"/>
</dbReference>
<evidence type="ECO:0000256" key="1">
    <source>
        <dbReference type="ARBA" id="ARBA00001971"/>
    </source>
</evidence>
<evidence type="ECO:0000256" key="8">
    <source>
        <dbReference type="PIRSR" id="PIRSR602401-1"/>
    </source>
</evidence>
<dbReference type="EMBL" id="OX465083">
    <property type="protein sequence ID" value="CAI9292227.1"/>
    <property type="molecule type" value="Genomic_DNA"/>
</dbReference>
<proteinExistence type="inferred from homology"/>
<dbReference type="AlphaFoldDB" id="A0AA36EE57"/>
<keyword evidence="5 9" id="KW-0560">Oxidoreductase</keyword>
<sequence length="185" mass="21736">MTELLRNREKMEKTRSEINKFMKNKKGFVQETYISQLPYLQAVIKETLRLHPPIPLLVPHQAIQEVQVNSFIVPKNAQILCNVWAMGRDHNIWLDSEKFMPERFLEVKIDYKGQDYEFIPFGAGRRICPGLNIAHRMLHIMLGSLIHKFEWKLEGNVRVEDMDMEEKFGLTLPRKIPLVAIPIKL</sequence>
<dbReference type="InterPro" id="IPR036396">
    <property type="entry name" value="Cyt_P450_sf"/>
</dbReference>
<comment type="cofactor">
    <cofactor evidence="1 8">
        <name>heme</name>
        <dbReference type="ChEBI" id="CHEBI:30413"/>
    </cofactor>
</comment>
<dbReference type="Pfam" id="PF00067">
    <property type="entry name" value="p450"/>
    <property type="match status" value="1"/>
</dbReference>